<dbReference type="EMBL" id="CP031517">
    <property type="protein sequence ID" value="QOS40119.1"/>
    <property type="molecule type" value="Genomic_DNA"/>
</dbReference>
<organism evidence="2 3">
    <name type="scientific">Treponema rectale</name>
    <dbReference type="NCBI Taxonomy" id="744512"/>
    <lineage>
        <taxon>Bacteria</taxon>
        <taxon>Pseudomonadati</taxon>
        <taxon>Spirochaetota</taxon>
        <taxon>Spirochaetia</taxon>
        <taxon>Spirochaetales</taxon>
        <taxon>Treponemataceae</taxon>
        <taxon>Treponema</taxon>
    </lineage>
</organism>
<reference evidence="2 3" key="1">
    <citation type="submission" date="2018-08" db="EMBL/GenBank/DDBJ databases">
        <title>The first complete genome of Treponema rectale (CHPAT), a commensal spirochete of the bovine rectum.</title>
        <authorList>
            <person name="Staton G.J."/>
            <person name="Clegg S.R."/>
            <person name="Carter S.D."/>
            <person name="Radford A.D."/>
            <person name="Darby A."/>
            <person name="Hall N."/>
            <person name="Birtles R.J."/>
            <person name="Evans N.J."/>
        </authorList>
    </citation>
    <scope>NUCLEOTIDE SEQUENCE [LARGE SCALE GENOMIC DNA]</scope>
    <source>
        <strain evidence="2 3">CHPA</strain>
    </source>
</reference>
<dbReference type="KEGG" id="trc:DYE49_06470"/>
<sequence>MRSDSFKKTGILFLFFSLLATAFSFSLDCENLEKKNLNMEIQINELKALLSELKGNESQTEVFFENDEFSETTAIEHITEICRMSAALPLSYTVNDGGEVQIKIQGSAEAFCRFISFIENQKQPFFIEELGFNCRESDVLVDMKTLQKQSLFRSFERLTPDFLGCVKEKDRNDYSAAADIERLNSLSLEPSEKNSAESDVPIPPVVIGKICSADGCFLYVREGAGKLKKIKAN</sequence>
<dbReference type="AlphaFoldDB" id="A0A7M1XK64"/>
<gene>
    <name evidence="2" type="ORF">DYE49_06470</name>
</gene>
<evidence type="ECO:0000313" key="2">
    <source>
        <dbReference type="EMBL" id="QOS40119.1"/>
    </source>
</evidence>
<proteinExistence type="predicted"/>
<protein>
    <submittedName>
        <fullName evidence="2">Uncharacterized protein</fullName>
    </submittedName>
</protein>
<name>A0A7M1XK64_9SPIR</name>
<evidence type="ECO:0000256" key="1">
    <source>
        <dbReference type="SAM" id="Coils"/>
    </source>
</evidence>
<evidence type="ECO:0000313" key="3">
    <source>
        <dbReference type="Proteomes" id="UP000593591"/>
    </source>
</evidence>
<accession>A0A7M1XK64</accession>
<feature type="coiled-coil region" evidence="1">
    <location>
        <begin position="29"/>
        <end position="56"/>
    </location>
</feature>
<dbReference type="Proteomes" id="UP000593591">
    <property type="component" value="Chromosome"/>
</dbReference>
<keyword evidence="1" id="KW-0175">Coiled coil</keyword>